<dbReference type="InterPro" id="IPR050503">
    <property type="entry name" value="cAMP-dep_PK_reg_su-like"/>
</dbReference>
<dbReference type="InterPro" id="IPR014710">
    <property type="entry name" value="RmlC-like_jellyroll"/>
</dbReference>
<keyword evidence="3" id="KW-1185">Reference proteome</keyword>
<reference evidence="3" key="1">
    <citation type="submission" date="2016-08" db="EMBL/GenBank/DDBJ databases">
        <authorList>
            <person name="Varghese N."/>
            <person name="Submissions Spin"/>
        </authorList>
    </citation>
    <scope>NUCLEOTIDE SEQUENCE [LARGE SCALE GENOMIC DNA]</scope>
    <source>
        <strain evidence="3">HAMBI 2975</strain>
    </source>
</reference>
<dbReference type="GO" id="GO:0005829">
    <property type="term" value="C:cytosol"/>
    <property type="evidence" value="ECO:0007669"/>
    <property type="project" value="TreeGrafter"/>
</dbReference>
<dbReference type="GO" id="GO:0005952">
    <property type="term" value="C:cAMP-dependent protein kinase complex"/>
    <property type="evidence" value="ECO:0007669"/>
    <property type="project" value="InterPro"/>
</dbReference>
<dbReference type="SUPFAM" id="SSF51206">
    <property type="entry name" value="cAMP-binding domain-like"/>
    <property type="match status" value="1"/>
</dbReference>
<dbReference type="GO" id="GO:0034236">
    <property type="term" value="F:protein kinase A catalytic subunit binding"/>
    <property type="evidence" value="ECO:0007669"/>
    <property type="project" value="TreeGrafter"/>
</dbReference>
<evidence type="ECO:0000313" key="2">
    <source>
        <dbReference type="EMBL" id="SCB11811.1"/>
    </source>
</evidence>
<dbReference type="PANTHER" id="PTHR11635:SF166">
    <property type="entry name" value="CYCLIC NUCLEOTIDE-BINDING DOMAIN-CONTAINING PROTEIN"/>
    <property type="match status" value="1"/>
</dbReference>
<sequence>MLLKDEVEMLKRVPIFSRIAPAKLKLLAFTSDRVSYNAGQTLFHQGDQGDAAYVVLSGTADILVDSPAGEIKVAEVDLNSIVGEIAILCDVSRTATVKATSRLEALKISKEHFLKLLSDFPEMAVEIMRVLADRLNHTTSELTAVRSRLNQPHSMSTH</sequence>
<dbReference type="Gene3D" id="2.60.120.10">
    <property type="entry name" value="Jelly Rolls"/>
    <property type="match status" value="1"/>
</dbReference>
<dbReference type="InterPro" id="IPR018488">
    <property type="entry name" value="cNMP-bd_CS"/>
</dbReference>
<feature type="domain" description="Cyclic nucleotide-binding" evidence="1">
    <location>
        <begin position="15"/>
        <end position="134"/>
    </location>
</feature>
<dbReference type="Pfam" id="PF00027">
    <property type="entry name" value="cNMP_binding"/>
    <property type="match status" value="1"/>
</dbReference>
<dbReference type="SMART" id="SM00100">
    <property type="entry name" value="cNMP"/>
    <property type="match status" value="1"/>
</dbReference>
<dbReference type="AlphaFoldDB" id="A0A1C3U8L3"/>
<dbReference type="PRINTS" id="PR00103">
    <property type="entry name" value="CAMPKINASE"/>
</dbReference>
<organism evidence="2 3">
    <name type="scientific">Rhizobium multihospitium</name>
    <dbReference type="NCBI Taxonomy" id="410764"/>
    <lineage>
        <taxon>Bacteria</taxon>
        <taxon>Pseudomonadati</taxon>
        <taxon>Pseudomonadota</taxon>
        <taxon>Alphaproteobacteria</taxon>
        <taxon>Hyphomicrobiales</taxon>
        <taxon>Rhizobiaceae</taxon>
        <taxon>Rhizobium/Agrobacterium group</taxon>
        <taxon>Rhizobium</taxon>
    </lineage>
</organism>
<dbReference type="STRING" id="410764.GA0061103_1713"/>
<dbReference type="InterPro" id="IPR000595">
    <property type="entry name" value="cNMP-bd_dom"/>
</dbReference>
<dbReference type="GO" id="GO:0030552">
    <property type="term" value="F:cAMP binding"/>
    <property type="evidence" value="ECO:0007669"/>
    <property type="project" value="TreeGrafter"/>
</dbReference>
<dbReference type="GO" id="GO:0004862">
    <property type="term" value="F:cAMP-dependent protein kinase inhibitor activity"/>
    <property type="evidence" value="ECO:0007669"/>
    <property type="project" value="TreeGrafter"/>
</dbReference>
<dbReference type="PANTHER" id="PTHR11635">
    <property type="entry name" value="CAMP-DEPENDENT PROTEIN KINASE REGULATORY CHAIN"/>
    <property type="match status" value="1"/>
</dbReference>
<evidence type="ECO:0000313" key="3">
    <source>
        <dbReference type="Proteomes" id="UP000199101"/>
    </source>
</evidence>
<dbReference type="InterPro" id="IPR018490">
    <property type="entry name" value="cNMP-bd_dom_sf"/>
</dbReference>
<dbReference type="EMBL" id="FMAG01000001">
    <property type="protein sequence ID" value="SCB11811.1"/>
    <property type="molecule type" value="Genomic_DNA"/>
</dbReference>
<gene>
    <name evidence="2" type="ORF">GA0061103_1713</name>
</gene>
<accession>A0A1C3U8L3</accession>
<protein>
    <submittedName>
        <fullName evidence="2">Cyclic nucleotide-binding domain-containing protein</fullName>
    </submittedName>
</protein>
<dbReference type="RefSeq" id="WP_047631808.1">
    <property type="nucleotide sequence ID" value="NZ_FMAG01000001.1"/>
</dbReference>
<proteinExistence type="predicted"/>
<dbReference type="PROSITE" id="PS00889">
    <property type="entry name" value="CNMP_BINDING_2"/>
    <property type="match status" value="1"/>
</dbReference>
<dbReference type="OrthoDB" id="3525895at2"/>
<dbReference type="Proteomes" id="UP000199101">
    <property type="component" value="Unassembled WGS sequence"/>
</dbReference>
<name>A0A1C3U8L3_9HYPH</name>
<evidence type="ECO:0000259" key="1">
    <source>
        <dbReference type="PROSITE" id="PS50042"/>
    </source>
</evidence>
<dbReference type="PROSITE" id="PS50042">
    <property type="entry name" value="CNMP_BINDING_3"/>
    <property type="match status" value="1"/>
</dbReference>
<dbReference type="CDD" id="cd00038">
    <property type="entry name" value="CAP_ED"/>
    <property type="match status" value="1"/>
</dbReference>